<dbReference type="GO" id="GO:0015768">
    <property type="term" value="P:maltose transport"/>
    <property type="evidence" value="ECO:0007669"/>
    <property type="project" value="TreeGrafter"/>
</dbReference>
<keyword evidence="4" id="KW-0472">Membrane</keyword>
<dbReference type="InterPro" id="IPR006059">
    <property type="entry name" value="SBP"/>
</dbReference>
<gene>
    <name evidence="5" type="ORF">Pan189_32610</name>
</gene>
<dbReference type="PANTHER" id="PTHR30061:SF50">
    <property type="entry name" value="MALTOSE_MALTODEXTRIN-BINDING PERIPLASMIC PROTEIN"/>
    <property type="match status" value="1"/>
</dbReference>
<organism evidence="5 6">
    <name type="scientific">Stratiformator vulcanicus</name>
    <dbReference type="NCBI Taxonomy" id="2527980"/>
    <lineage>
        <taxon>Bacteria</taxon>
        <taxon>Pseudomonadati</taxon>
        <taxon>Planctomycetota</taxon>
        <taxon>Planctomycetia</taxon>
        <taxon>Planctomycetales</taxon>
        <taxon>Planctomycetaceae</taxon>
        <taxon>Stratiformator</taxon>
    </lineage>
</organism>
<keyword evidence="3" id="KW-0732">Signal</keyword>
<dbReference type="GO" id="GO:1901982">
    <property type="term" value="F:maltose binding"/>
    <property type="evidence" value="ECO:0007669"/>
    <property type="project" value="TreeGrafter"/>
</dbReference>
<evidence type="ECO:0000256" key="4">
    <source>
        <dbReference type="SAM" id="Phobius"/>
    </source>
</evidence>
<evidence type="ECO:0000256" key="1">
    <source>
        <dbReference type="ARBA" id="ARBA00008520"/>
    </source>
</evidence>
<evidence type="ECO:0000256" key="3">
    <source>
        <dbReference type="ARBA" id="ARBA00022729"/>
    </source>
</evidence>
<dbReference type="KEGG" id="svp:Pan189_32610"/>
<reference evidence="5 6" key="1">
    <citation type="submission" date="2019-02" db="EMBL/GenBank/DDBJ databases">
        <title>Deep-cultivation of Planctomycetes and their phenomic and genomic characterization uncovers novel biology.</title>
        <authorList>
            <person name="Wiegand S."/>
            <person name="Jogler M."/>
            <person name="Boedeker C."/>
            <person name="Pinto D."/>
            <person name="Vollmers J."/>
            <person name="Rivas-Marin E."/>
            <person name="Kohn T."/>
            <person name="Peeters S.H."/>
            <person name="Heuer A."/>
            <person name="Rast P."/>
            <person name="Oberbeckmann S."/>
            <person name="Bunk B."/>
            <person name="Jeske O."/>
            <person name="Meyerdierks A."/>
            <person name="Storesund J.E."/>
            <person name="Kallscheuer N."/>
            <person name="Luecker S."/>
            <person name="Lage O.M."/>
            <person name="Pohl T."/>
            <person name="Merkel B.J."/>
            <person name="Hornburger P."/>
            <person name="Mueller R.-W."/>
            <person name="Bruemmer F."/>
            <person name="Labrenz M."/>
            <person name="Spormann A.M."/>
            <person name="Op den Camp H."/>
            <person name="Overmann J."/>
            <person name="Amann R."/>
            <person name="Jetten M.S.M."/>
            <person name="Mascher T."/>
            <person name="Medema M.H."/>
            <person name="Devos D.P."/>
            <person name="Kaster A.-K."/>
            <person name="Ovreas L."/>
            <person name="Rohde M."/>
            <person name="Galperin M.Y."/>
            <person name="Jogler C."/>
        </authorList>
    </citation>
    <scope>NUCLEOTIDE SEQUENCE [LARGE SCALE GENOMIC DNA]</scope>
    <source>
        <strain evidence="5 6">Pan189</strain>
    </source>
</reference>
<keyword evidence="2" id="KW-0813">Transport</keyword>
<protein>
    <submittedName>
        <fullName evidence="5">Bacterial extracellular solute-binding protein</fullName>
    </submittedName>
</protein>
<evidence type="ECO:0000256" key="2">
    <source>
        <dbReference type="ARBA" id="ARBA00022448"/>
    </source>
</evidence>
<dbReference type="GO" id="GO:0042956">
    <property type="term" value="P:maltodextrin transmembrane transport"/>
    <property type="evidence" value="ECO:0007669"/>
    <property type="project" value="TreeGrafter"/>
</dbReference>
<dbReference type="SUPFAM" id="SSF53850">
    <property type="entry name" value="Periplasmic binding protein-like II"/>
    <property type="match status" value="1"/>
</dbReference>
<sequence length="465" mass="51215">MSAEHKPEARARDLRKTSPLPGKSLARASGLCVACVAGLFGIAFVMWAMSGEAGLPAGRERVVFWHFWGGAEREAVRDVVARFNASQDEYEVEEVPVPGQNLDMKFFMAVAGGSYPDLINQDDQVIAQWASRGVLTPMRELCEDEAEYERLMRWLSPPAKRIGTYEGELFALCNALDIRAMFYRSDFLADRPVPQTIEEFDALAMNRIADPNRISYLPDDRRLWAWGTAFGGDFVDPISGETSIDDPEVVTALEWMRSYADFHGRDTAVAFRSTARETGAGSMLLDGRYAIVMDGQWRVAELDAAAEQAIAAGQMPIRYEVGPLPYPPGGRPRAGWVNGNFFLVPRGARNPDGAWAFMKFWAGFDNESEAADTAATGGWIPASRKVIEQPTFQAYLDEHPKFRLFVELTQSEAQIPTPAVSVQTFLYERVNRAADEAISGGAAPAEALRRADVAVEARLKAGGGL</sequence>
<dbReference type="OrthoDB" id="9769685at2"/>
<evidence type="ECO:0000313" key="5">
    <source>
        <dbReference type="EMBL" id="QDT38862.1"/>
    </source>
</evidence>
<evidence type="ECO:0000313" key="6">
    <source>
        <dbReference type="Proteomes" id="UP000317318"/>
    </source>
</evidence>
<dbReference type="PANTHER" id="PTHR30061">
    <property type="entry name" value="MALTOSE-BINDING PERIPLASMIC PROTEIN"/>
    <property type="match status" value="1"/>
</dbReference>
<dbReference type="EMBL" id="CP036268">
    <property type="protein sequence ID" value="QDT38862.1"/>
    <property type="molecule type" value="Genomic_DNA"/>
</dbReference>
<feature type="transmembrane region" description="Helical" evidence="4">
    <location>
        <begin position="25"/>
        <end position="49"/>
    </location>
</feature>
<dbReference type="GO" id="GO:0055052">
    <property type="term" value="C:ATP-binding cassette (ABC) transporter complex, substrate-binding subunit-containing"/>
    <property type="evidence" value="ECO:0007669"/>
    <property type="project" value="TreeGrafter"/>
</dbReference>
<proteinExistence type="inferred from homology"/>
<dbReference type="Proteomes" id="UP000317318">
    <property type="component" value="Chromosome"/>
</dbReference>
<dbReference type="AlphaFoldDB" id="A0A517R4R6"/>
<keyword evidence="6" id="KW-1185">Reference proteome</keyword>
<keyword evidence="4" id="KW-0812">Transmembrane</keyword>
<accession>A0A517R4R6</accession>
<comment type="similarity">
    <text evidence="1">Belongs to the bacterial solute-binding protein 1 family.</text>
</comment>
<name>A0A517R4R6_9PLAN</name>
<dbReference type="Pfam" id="PF13416">
    <property type="entry name" value="SBP_bac_8"/>
    <property type="match status" value="1"/>
</dbReference>
<dbReference type="Gene3D" id="3.40.190.10">
    <property type="entry name" value="Periplasmic binding protein-like II"/>
    <property type="match status" value="1"/>
</dbReference>
<keyword evidence="4" id="KW-1133">Transmembrane helix</keyword>